<evidence type="ECO:0000313" key="2">
    <source>
        <dbReference type="Proteomes" id="UP000553776"/>
    </source>
</evidence>
<sequence length="252" mass="28693">MPTATEKYAQELEQLHRDGYVLFKKVLSPGEVAAVKEGIRQAFEGKDDGVMLQGPMFERGEIFESLVDHPVISEFIEEVLGPDCQLSSMNGMRTTKNNGVSKWHVDEALFFPLPDGVELDPRIRMPVYLVNGLYYLDDITEDLGPTQVVPGSHRAGKLLEFSEEIGTYKGREAVSVLAEAGDCLVFNSQVWHRGARNRSDVPRYVQQIIYRKKFIVPHMTHDINAAYRLPDEIVQRANPRRKRLLGYNERVF</sequence>
<protein>
    <submittedName>
        <fullName evidence="1">Phytanoyl-CoA dioxygenase family protein</fullName>
    </submittedName>
</protein>
<keyword evidence="1" id="KW-0560">Oxidoreductase</keyword>
<accession>A0A841TYD1</accession>
<comment type="caution">
    <text evidence="1">The sequence shown here is derived from an EMBL/GenBank/DDBJ whole genome shotgun (WGS) entry which is preliminary data.</text>
</comment>
<name>A0A841TYD1_9BACL</name>
<proteinExistence type="predicted"/>
<dbReference type="Proteomes" id="UP000553776">
    <property type="component" value="Unassembled WGS sequence"/>
</dbReference>
<dbReference type="AlphaFoldDB" id="A0A841TYD1"/>
<dbReference type="RefSeq" id="WP_185134685.1">
    <property type="nucleotide sequence ID" value="NZ_BORM01000025.1"/>
</dbReference>
<gene>
    <name evidence="1" type="ORF">H7B90_04475</name>
</gene>
<organism evidence="1 2">
    <name type="scientific">Cohnella xylanilytica</name>
    <dbReference type="NCBI Taxonomy" id="557555"/>
    <lineage>
        <taxon>Bacteria</taxon>
        <taxon>Bacillati</taxon>
        <taxon>Bacillota</taxon>
        <taxon>Bacilli</taxon>
        <taxon>Bacillales</taxon>
        <taxon>Paenibacillaceae</taxon>
        <taxon>Cohnella</taxon>
    </lineage>
</organism>
<dbReference type="Pfam" id="PF05721">
    <property type="entry name" value="PhyH"/>
    <property type="match status" value="1"/>
</dbReference>
<dbReference type="EMBL" id="JACJVR010000015">
    <property type="protein sequence ID" value="MBB6690654.1"/>
    <property type="molecule type" value="Genomic_DNA"/>
</dbReference>
<evidence type="ECO:0000313" key="1">
    <source>
        <dbReference type="EMBL" id="MBB6690654.1"/>
    </source>
</evidence>
<dbReference type="PANTHER" id="PTHR37563">
    <property type="entry name" value="PHYTANOYL-COA DIOXYGENASE FAMILY PROTEIN (AFU_ORTHOLOGUE AFUA_2G03330)"/>
    <property type="match status" value="1"/>
</dbReference>
<dbReference type="PANTHER" id="PTHR37563:SF2">
    <property type="entry name" value="PHYTANOYL-COA DIOXYGENASE FAMILY PROTEIN (AFU_ORTHOLOGUE AFUA_2G03330)"/>
    <property type="match status" value="1"/>
</dbReference>
<dbReference type="Gene3D" id="2.60.120.620">
    <property type="entry name" value="q2cbj1_9rhob like domain"/>
    <property type="match status" value="1"/>
</dbReference>
<dbReference type="GO" id="GO:0016706">
    <property type="term" value="F:2-oxoglutarate-dependent dioxygenase activity"/>
    <property type="evidence" value="ECO:0007669"/>
    <property type="project" value="UniProtKB-ARBA"/>
</dbReference>
<dbReference type="InterPro" id="IPR008775">
    <property type="entry name" value="Phytyl_CoA_dOase-like"/>
</dbReference>
<keyword evidence="1" id="KW-0223">Dioxygenase</keyword>
<keyword evidence="2" id="KW-1185">Reference proteome</keyword>
<reference evidence="1 2" key="1">
    <citation type="submission" date="2020-08" db="EMBL/GenBank/DDBJ databases">
        <title>Cohnella phylogeny.</title>
        <authorList>
            <person name="Dunlap C."/>
        </authorList>
    </citation>
    <scope>NUCLEOTIDE SEQUENCE [LARGE SCALE GENOMIC DNA]</scope>
    <source>
        <strain evidence="1 2">DSM 25239</strain>
    </source>
</reference>
<dbReference type="SUPFAM" id="SSF51197">
    <property type="entry name" value="Clavaminate synthase-like"/>
    <property type="match status" value="1"/>
</dbReference>
<dbReference type="InterPro" id="IPR051961">
    <property type="entry name" value="Fungal_Metabolite_Diox"/>
</dbReference>